<comment type="caution">
    <text evidence="2">The sequence shown here is derived from an EMBL/GenBank/DDBJ whole genome shotgun (WGS) entry which is preliminary data.</text>
</comment>
<protein>
    <submittedName>
        <fullName evidence="2">Chloramphenicol O-acetyltransferase</fullName>
    </submittedName>
</protein>
<dbReference type="Proteomes" id="UP000051790">
    <property type="component" value="Unassembled WGS sequence"/>
</dbReference>
<name>A0A0R1QH41_9LACO</name>
<dbReference type="Gene3D" id="3.30.559.10">
    <property type="entry name" value="Chloramphenicol acetyltransferase-like domain"/>
    <property type="match status" value="1"/>
</dbReference>
<proteinExistence type="predicted"/>
<dbReference type="PANTHER" id="PTHR38474">
    <property type="entry name" value="SLR0299 PROTEIN"/>
    <property type="match status" value="1"/>
</dbReference>
<accession>A0A0R1QH41</accession>
<dbReference type="RefSeq" id="WP_056964132.1">
    <property type="nucleotide sequence ID" value="NZ_AZEU01000179.1"/>
</dbReference>
<feature type="active site" description="Proton acceptor" evidence="1">
    <location>
        <position position="189"/>
    </location>
</feature>
<evidence type="ECO:0000313" key="3">
    <source>
        <dbReference type="Proteomes" id="UP000051790"/>
    </source>
</evidence>
<dbReference type="GO" id="GO:0008811">
    <property type="term" value="F:chloramphenicol O-acetyltransferase activity"/>
    <property type="evidence" value="ECO:0007669"/>
    <property type="project" value="InterPro"/>
</dbReference>
<keyword evidence="2" id="KW-0808">Transferase</keyword>
<dbReference type="InterPro" id="IPR023213">
    <property type="entry name" value="CAT-like_dom_sf"/>
</dbReference>
<reference evidence="2 3" key="1">
    <citation type="journal article" date="2015" name="Genome Announc.">
        <title>Expanding the biotechnology potential of lactobacilli through comparative genomics of 213 strains and associated genera.</title>
        <authorList>
            <person name="Sun Z."/>
            <person name="Harris H.M."/>
            <person name="McCann A."/>
            <person name="Guo C."/>
            <person name="Argimon S."/>
            <person name="Zhang W."/>
            <person name="Yang X."/>
            <person name="Jeffery I.B."/>
            <person name="Cooney J.C."/>
            <person name="Kagawa T.F."/>
            <person name="Liu W."/>
            <person name="Song Y."/>
            <person name="Salvetti E."/>
            <person name="Wrobel A."/>
            <person name="Rasinkangas P."/>
            <person name="Parkhill J."/>
            <person name="Rea M.C."/>
            <person name="O'Sullivan O."/>
            <person name="Ritari J."/>
            <person name="Douillard F.P."/>
            <person name="Paul Ross R."/>
            <person name="Yang R."/>
            <person name="Briner A.E."/>
            <person name="Felis G.E."/>
            <person name="de Vos W.M."/>
            <person name="Barrangou R."/>
            <person name="Klaenhammer T.R."/>
            <person name="Caufield P.W."/>
            <person name="Cui Y."/>
            <person name="Zhang H."/>
            <person name="O'Toole P.W."/>
        </authorList>
    </citation>
    <scope>NUCLEOTIDE SEQUENCE [LARGE SCALE GENOMIC DNA]</scope>
    <source>
        <strain evidence="2 3">DSM 13343</strain>
    </source>
</reference>
<dbReference type="SMART" id="SM01059">
    <property type="entry name" value="CAT"/>
    <property type="match status" value="1"/>
</dbReference>
<dbReference type="InterPro" id="IPR001707">
    <property type="entry name" value="Cmp_AcTrfase"/>
</dbReference>
<dbReference type="SUPFAM" id="SSF52777">
    <property type="entry name" value="CoA-dependent acyltransferases"/>
    <property type="match status" value="1"/>
</dbReference>
<dbReference type="EMBL" id="AZEU01000179">
    <property type="protein sequence ID" value="KRL43822.1"/>
    <property type="molecule type" value="Genomic_DNA"/>
</dbReference>
<organism evidence="2 3">
    <name type="scientific">Lacticaseibacillus manihotivorans DSM 13343 = JCM 12514</name>
    <dbReference type="NCBI Taxonomy" id="1423769"/>
    <lineage>
        <taxon>Bacteria</taxon>
        <taxon>Bacillati</taxon>
        <taxon>Bacillota</taxon>
        <taxon>Bacilli</taxon>
        <taxon>Lactobacillales</taxon>
        <taxon>Lactobacillaceae</taxon>
        <taxon>Lacticaseibacillus</taxon>
    </lineage>
</organism>
<evidence type="ECO:0000256" key="1">
    <source>
        <dbReference type="PIRSR" id="PIRSR000440-1"/>
    </source>
</evidence>
<dbReference type="PANTHER" id="PTHR38474:SF2">
    <property type="entry name" value="CHLORAMPHENICOL ACETYLTRANSFERASE"/>
    <property type="match status" value="1"/>
</dbReference>
<sequence length="214" mass="24278">MTFTPIDMATWQRQQYFYYFTKMAPMSFTISAKIDITMTYEELHAQGLGFFPGYLYLTSKVLTTMPEFRIGSNGDGQLGYFNQLNPSYTVMHEDHTITSCWSDYTPDFKTFVQHVQTDCQAALQVNGPVGKPDQPVNSFEAGMLPWVHFDSYTPMPVNGLPSFAPVLQAGQWQVVDGRRLMPLSITANHAVADGYHVTNLLNQLQHAFNQPTWD</sequence>
<dbReference type="OrthoDB" id="9801766at2"/>
<dbReference type="Pfam" id="PF00302">
    <property type="entry name" value="CAT"/>
    <property type="match status" value="1"/>
</dbReference>
<gene>
    <name evidence="2" type="ORF">FD01_GL001516</name>
</gene>
<dbReference type="AlphaFoldDB" id="A0A0R1QH41"/>
<dbReference type="PIRSF" id="PIRSF000440">
    <property type="entry name" value="CAT"/>
    <property type="match status" value="1"/>
</dbReference>
<keyword evidence="3" id="KW-1185">Reference proteome</keyword>
<dbReference type="PATRIC" id="fig|1423769.4.peg.1626"/>
<evidence type="ECO:0000313" key="2">
    <source>
        <dbReference type="EMBL" id="KRL43822.1"/>
    </source>
</evidence>